<comment type="caution">
    <text evidence="2">The sequence shown here is derived from an EMBL/GenBank/DDBJ whole genome shotgun (WGS) entry which is preliminary data.</text>
</comment>
<accession>A0A4Q9FR24</accession>
<evidence type="ECO:0000313" key="2">
    <source>
        <dbReference type="EMBL" id="TBN15696.1"/>
    </source>
</evidence>
<dbReference type="PROSITE" id="PS51257">
    <property type="entry name" value="PROKAR_LIPOPROTEIN"/>
    <property type="match status" value="1"/>
</dbReference>
<organism evidence="2 3">
    <name type="scientific">Hyunsoonleella pacifica</name>
    <dbReference type="NCBI Taxonomy" id="1080224"/>
    <lineage>
        <taxon>Bacteria</taxon>
        <taxon>Pseudomonadati</taxon>
        <taxon>Bacteroidota</taxon>
        <taxon>Flavobacteriia</taxon>
        <taxon>Flavobacteriales</taxon>
        <taxon>Flavobacteriaceae</taxon>
    </lineage>
</organism>
<protein>
    <submittedName>
        <fullName evidence="2">DUF4296 domain-containing protein</fullName>
    </submittedName>
</protein>
<dbReference type="EMBL" id="SIRS01000004">
    <property type="protein sequence ID" value="TBN15696.1"/>
    <property type="molecule type" value="Genomic_DNA"/>
</dbReference>
<evidence type="ECO:0000259" key="1">
    <source>
        <dbReference type="Pfam" id="PF14129"/>
    </source>
</evidence>
<dbReference type="RefSeq" id="WP_130937248.1">
    <property type="nucleotide sequence ID" value="NZ_BMEE01000003.1"/>
</dbReference>
<feature type="domain" description="DUF4296" evidence="1">
    <location>
        <begin position="27"/>
        <end position="108"/>
    </location>
</feature>
<evidence type="ECO:0000313" key="3">
    <source>
        <dbReference type="Proteomes" id="UP000292372"/>
    </source>
</evidence>
<proteinExistence type="predicted"/>
<dbReference type="InterPro" id="IPR025381">
    <property type="entry name" value="DUF4296"/>
</dbReference>
<reference evidence="2 3" key="1">
    <citation type="journal article" date="2015" name="Int. J. Syst. Evol. Microbiol.">
        <title>Hyunsoonleella pacifica sp. nov., isolated from seawater of South Pacific Gyre.</title>
        <authorList>
            <person name="Gao X."/>
            <person name="Zhang Z."/>
            <person name="Dai X."/>
            <person name="Zhang X.H."/>
        </authorList>
    </citation>
    <scope>NUCLEOTIDE SEQUENCE [LARGE SCALE GENOMIC DNA]</scope>
    <source>
        <strain evidence="2 3">SW033</strain>
    </source>
</reference>
<dbReference type="AlphaFoldDB" id="A0A4Q9FR24"/>
<name>A0A4Q9FR24_9FLAO</name>
<gene>
    <name evidence="2" type="ORF">EYD46_11270</name>
</gene>
<dbReference type="Proteomes" id="UP000292372">
    <property type="component" value="Unassembled WGS sequence"/>
</dbReference>
<sequence length="168" mass="19480">MYKKTIILLCMVLGLTSCYRYNKPDKPKNLIPKDKMVHVLLDLKYLGAITGKDKKVLDSAKVNPEGYVYKKYNVDSTQFAESNAYYTYFMDEYAEIYKKVKDSLTKLKAHYKKILDKERQEKKKADSLKAIKQELEAIELDTEVDLKELELIAPVSDTDSLSPKSHRQ</sequence>
<keyword evidence="3" id="KW-1185">Reference proteome</keyword>
<dbReference type="OrthoDB" id="1525222at2"/>
<dbReference type="Pfam" id="PF14129">
    <property type="entry name" value="DUF4296"/>
    <property type="match status" value="1"/>
</dbReference>